<evidence type="ECO:0000256" key="1">
    <source>
        <dbReference type="SAM" id="MobiDB-lite"/>
    </source>
</evidence>
<dbReference type="InterPro" id="IPR031148">
    <property type="entry name" value="Plexin"/>
</dbReference>
<feature type="compositionally biased region" description="Gly residues" evidence="1">
    <location>
        <begin position="7"/>
        <end position="17"/>
    </location>
</feature>
<dbReference type="PANTHER" id="PTHR22625:SF70">
    <property type="entry name" value="PLEXIN A, ISOFORM A"/>
    <property type="match status" value="1"/>
</dbReference>
<dbReference type="Pfam" id="PF01833">
    <property type="entry name" value="TIG"/>
    <property type="match status" value="3"/>
</dbReference>
<feature type="domain" description="IPT/TIG" evidence="2">
    <location>
        <begin position="212"/>
        <end position="294"/>
    </location>
</feature>
<keyword evidence="4" id="KW-1185">Reference proteome</keyword>
<proteinExistence type="predicted"/>
<organism evidence="3 4">
    <name type="scientific">Streptomyces coffeae</name>
    <dbReference type="NCBI Taxonomy" id="621382"/>
    <lineage>
        <taxon>Bacteria</taxon>
        <taxon>Bacillati</taxon>
        <taxon>Actinomycetota</taxon>
        <taxon>Actinomycetes</taxon>
        <taxon>Kitasatosporales</taxon>
        <taxon>Streptomycetaceae</taxon>
        <taxon>Streptomyces</taxon>
    </lineage>
</organism>
<protein>
    <submittedName>
        <fullName evidence="3">IPT/TIG domain-containing protein</fullName>
    </submittedName>
</protein>
<feature type="domain" description="IPT/TIG" evidence="2">
    <location>
        <begin position="39"/>
        <end position="121"/>
    </location>
</feature>
<gene>
    <name evidence="3" type="ORF">JK363_27045</name>
</gene>
<comment type="caution">
    <text evidence="3">The sequence shown here is derived from an EMBL/GenBank/DDBJ whole genome shotgun (WGS) entry which is preliminary data.</text>
</comment>
<name>A0ABS1NJN7_9ACTN</name>
<dbReference type="EMBL" id="JAERRF010000018">
    <property type="protein sequence ID" value="MBL1100265.1"/>
    <property type="molecule type" value="Genomic_DNA"/>
</dbReference>
<dbReference type="Proteomes" id="UP000634229">
    <property type="component" value="Unassembled WGS sequence"/>
</dbReference>
<evidence type="ECO:0000313" key="3">
    <source>
        <dbReference type="EMBL" id="MBL1100265.1"/>
    </source>
</evidence>
<sequence>MLANDGGRLGQGGDGWPGPGPGPGWPGPGWPGGGFPPSTPLLLAVVPASGPTAGGNIVLVVGLGLSSATGVSFGGTPATILARDPFGLAIAVTAPAHAAGTVPVTVITPSGPSNAVNYTYGALTLPPTAASINPTTGPVTGGTPFTITGTNLANAVVLFNGLPATGVTVNPAGTSLTGITPAGLAPGNVTVSVVTPAGITTVPGGFTYTGVPPTAASITPATGPAAGGTPFVIIGTGLTGGSVTIGGAAATGVSVNATGTLLVGITPAGTVGVQPVVVTTAGGTATVPGGFTYV</sequence>
<dbReference type="Gene3D" id="2.60.40.10">
    <property type="entry name" value="Immunoglobulins"/>
    <property type="match status" value="3"/>
</dbReference>
<dbReference type="SUPFAM" id="SSF81296">
    <property type="entry name" value="E set domains"/>
    <property type="match status" value="3"/>
</dbReference>
<accession>A0ABS1NJN7</accession>
<dbReference type="InterPro" id="IPR002909">
    <property type="entry name" value="IPT_dom"/>
</dbReference>
<feature type="compositionally biased region" description="Pro residues" evidence="1">
    <location>
        <begin position="18"/>
        <end position="29"/>
    </location>
</feature>
<dbReference type="PANTHER" id="PTHR22625">
    <property type="entry name" value="PLEXIN"/>
    <property type="match status" value="1"/>
</dbReference>
<dbReference type="SMART" id="SM00429">
    <property type="entry name" value="IPT"/>
    <property type="match status" value="3"/>
</dbReference>
<dbReference type="InterPro" id="IPR014756">
    <property type="entry name" value="Ig_E-set"/>
</dbReference>
<evidence type="ECO:0000259" key="2">
    <source>
        <dbReference type="SMART" id="SM00429"/>
    </source>
</evidence>
<feature type="region of interest" description="Disordered" evidence="1">
    <location>
        <begin position="1"/>
        <end position="33"/>
    </location>
</feature>
<reference evidence="3 4" key="1">
    <citation type="submission" date="2021-01" db="EMBL/GenBank/DDBJ databases">
        <title>WGS of actinomycetes isolated from Thailand.</title>
        <authorList>
            <person name="Thawai C."/>
        </authorList>
    </citation>
    <scope>NUCLEOTIDE SEQUENCE [LARGE SCALE GENOMIC DNA]</scope>
    <source>
        <strain evidence="3 4">CA1R205</strain>
    </source>
</reference>
<dbReference type="InterPro" id="IPR013783">
    <property type="entry name" value="Ig-like_fold"/>
</dbReference>
<feature type="domain" description="IPT/TIG" evidence="2">
    <location>
        <begin position="126"/>
        <end position="209"/>
    </location>
</feature>
<evidence type="ECO:0000313" key="4">
    <source>
        <dbReference type="Proteomes" id="UP000634229"/>
    </source>
</evidence>